<evidence type="ECO:0000256" key="1">
    <source>
        <dbReference type="SAM" id="Phobius"/>
    </source>
</evidence>
<keyword evidence="1" id="KW-1133">Transmembrane helix</keyword>
<dbReference type="OrthoDB" id="5957733at2"/>
<proteinExistence type="predicted"/>
<evidence type="ECO:0000256" key="2">
    <source>
        <dbReference type="SAM" id="SignalP"/>
    </source>
</evidence>
<feature type="signal peptide" evidence="2">
    <location>
        <begin position="1"/>
        <end position="22"/>
    </location>
</feature>
<dbReference type="RefSeq" id="WP_106891497.1">
    <property type="nucleotide sequence ID" value="NZ_CP027860.1"/>
</dbReference>
<feature type="transmembrane region" description="Helical" evidence="1">
    <location>
        <begin position="459"/>
        <end position="479"/>
    </location>
</feature>
<dbReference type="Gene3D" id="2.60.40.10">
    <property type="entry name" value="Immunoglobulins"/>
    <property type="match status" value="1"/>
</dbReference>
<evidence type="ECO:0000313" key="4">
    <source>
        <dbReference type="Proteomes" id="UP000241074"/>
    </source>
</evidence>
<sequence length="483" mass="47537">MNRKLLPLSLMAIFATAGSAHAAVLTNRASVGGVPSSEAVRGGSVVLYDQNNSGAGNGVPDQDFEASFDAYDSEAADDFVVPSGVVWVVDEVRTVGTTGTPGGSTVDLTIFANAAGSGDPDLPGAAVAGCTYTNVTPTDTLGSFNIPLSPACSLPAGTYWVAIQTNQNFAASGQHFWSNRSVQSGSESVWRNPGDGFASGCTTFEPATGCGVGGGASPDLLFQIVGTLGPTDVPPVFSYSPAPGSVTLTGGTTVGSTGSANIDVSIATAGSGSGAAATTTVTCTAPAGFTGFAGPVSAIGAGAVNGSPLTGSCVLGAAAVTLSMTCNEVQGTTTVPRVFDLTCPAGTVVPLTSNPTSGANIAFQTTLGGPAATSTIVFDNPGLVAANVTCTAPAAPFTASPLSFAVPASGNATVTVTYQSGSAGSFSGVLACTAGAQDFTFNLNGTTAAPGSVPSLSAWSRWMLTLSVLGFGLLGFGLLQRRS</sequence>
<feature type="chain" id="PRO_5015169613" description="IPTL-CTERM protein sorting domain-containing protein" evidence="2">
    <location>
        <begin position="23"/>
        <end position="483"/>
    </location>
</feature>
<protein>
    <recommendedName>
        <fullName evidence="5">IPTL-CTERM protein sorting domain-containing protein</fullName>
    </recommendedName>
</protein>
<dbReference type="InterPro" id="IPR013783">
    <property type="entry name" value="Ig-like_fold"/>
</dbReference>
<accession>A0A2P1PRU6</accession>
<dbReference type="Proteomes" id="UP000241074">
    <property type="component" value="Chromosome"/>
</dbReference>
<keyword evidence="2" id="KW-0732">Signal</keyword>
<keyword evidence="1" id="KW-0472">Membrane</keyword>
<reference evidence="3 4" key="1">
    <citation type="submission" date="2018-03" db="EMBL/GenBank/DDBJ databases">
        <title>Ahniella affigens gen. nov., sp. nov., a gammaproteobacterium isolated from sandy soil near a stream.</title>
        <authorList>
            <person name="Ko Y."/>
            <person name="Kim J.-H."/>
        </authorList>
    </citation>
    <scope>NUCLEOTIDE SEQUENCE [LARGE SCALE GENOMIC DNA]</scope>
    <source>
        <strain evidence="3 4">D13</strain>
    </source>
</reference>
<name>A0A2P1PRU6_9GAMM</name>
<dbReference type="KEGG" id="xba:C7S18_10380"/>
<reference evidence="3 4" key="2">
    <citation type="submission" date="2018-03" db="EMBL/GenBank/DDBJ databases">
        <authorList>
            <person name="Keele B.F."/>
        </authorList>
    </citation>
    <scope>NUCLEOTIDE SEQUENCE [LARGE SCALE GENOMIC DNA]</scope>
    <source>
        <strain evidence="3 4">D13</strain>
    </source>
</reference>
<keyword evidence="4" id="KW-1185">Reference proteome</keyword>
<dbReference type="EMBL" id="CP027860">
    <property type="protein sequence ID" value="AVP97577.1"/>
    <property type="molecule type" value="Genomic_DNA"/>
</dbReference>
<organism evidence="3 4">
    <name type="scientific">Ahniella affigens</name>
    <dbReference type="NCBI Taxonomy" id="2021234"/>
    <lineage>
        <taxon>Bacteria</taxon>
        <taxon>Pseudomonadati</taxon>
        <taxon>Pseudomonadota</taxon>
        <taxon>Gammaproteobacteria</taxon>
        <taxon>Lysobacterales</taxon>
        <taxon>Rhodanobacteraceae</taxon>
        <taxon>Ahniella</taxon>
    </lineage>
</organism>
<keyword evidence="1" id="KW-0812">Transmembrane</keyword>
<evidence type="ECO:0000313" key="3">
    <source>
        <dbReference type="EMBL" id="AVP97577.1"/>
    </source>
</evidence>
<evidence type="ECO:0008006" key="5">
    <source>
        <dbReference type="Google" id="ProtNLM"/>
    </source>
</evidence>
<dbReference type="AlphaFoldDB" id="A0A2P1PRU6"/>
<gene>
    <name evidence="3" type="ORF">C7S18_10380</name>
</gene>